<feature type="domain" description="ASPIC/UnbV" evidence="3">
    <location>
        <begin position="498"/>
        <end position="563"/>
    </location>
</feature>
<evidence type="ECO:0000259" key="3">
    <source>
        <dbReference type="Pfam" id="PF07593"/>
    </source>
</evidence>
<dbReference type="InterPro" id="IPR027039">
    <property type="entry name" value="Crtac1"/>
</dbReference>
<dbReference type="Gene3D" id="2.130.10.130">
    <property type="entry name" value="Integrin alpha, N-terminal"/>
    <property type="match status" value="3"/>
</dbReference>
<dbReference type="KEGG" id="abac:LuPra_02587"/>
<evidence type="ECO:0000313" key="5">
    <source>
        <dbReference type="Proteomes" id="UP000076079"/>
    </source>
</evidence>
<reference evidence="5" key="2">
    <citation type="submission" date="2016-04" db="EMBL/GenBank/DDBJ databases">
        <title>First Complete Genome Sequence of a Subdivision 6 Acidobacterium.</title>
        <authorList>
            <person name="Huang S."/>
            <person name="Vieira S."/>
            <person name="Bunk B."/>
            <person name="Riedel T."/>
            <person name="Sproeer C."/>
            <person name="Overmann J."/>
        </authorList>
    </citation>
    <scope>NUCLEOTIDE SEQUENCE [LARGE SCALE GENOMIC DNA]</scope>
    <source>
        <strain evidence="5">DSM 100886 HEG_-6_39</strain>
    </source>
</reference>
<name>A0A143PLA7_LUTPR</name>
<evidence type="ECO:0000256" key="1">
    <source>
        <dbReference type="ARBA" id="ARBA00022729"/>
    </source>
</evidence>
<evidence type="ECO:0000313" key="4">
    <source>
        <dbReference type="EMBL" id="AMY09372.1"/>
    </source>
</evidence>
<dbReference type="STRING" id="1855912.LuPra_02587"/>
<keyword evidence="1 2" id="KW-0732">Signal</keyword>
<dbReference type="InterPro" id="IPR011519">
    <property type="entry name" value="UnbV_ASPIC"/>
</dbReference>
<evidence type="ECO:0000256" key="2">
    <source>
        <dbReference type="SAM" id="SignalP"/>
    </source>
</evidence>
<accession>A0A143PLA7</accession>
<reference evidence="4 5" key="1">
    <citation type="journal article" date="2016" name="Genome Announc.">
        <title>First Complete Genome Sequence of a Subdivision 6 Acidobacterium Strain.</title>
        <authorList>
            <person name="Huang S."/>
            <person name="Vieira S."/>
            <person name="Bunk B."/>
            <person name="Riedel T."/>
            <person name="Sproer C."/>
            <person name="Overmann J."/>
        </authorList>
    </citation>
    <scope>NUCLEOTIDE SEQUENCE [LARGE SCALE GENOMIC DNA]</scope>
    <source>
        <strain evidence="5">DSM 100886 HEG_-6_39</strain>
    </source>
</reference>
<gene>
    <name evidence="4" type="ORF">LuPra_02587</name>
</gene>
<sequence precursor="true">MVPLATLSLAGLVLAASLSIWSSVAADDEWPVHLVDRAADAGLTRPSIYGGVDRKRFILEANGAGVALIDVDDDGWLDALVLSGTRLREDARTAITWPAGEAPTARLYRNRRDGTFEDVTRGSGLDRKVGWASGVCAGDYDNDGRLDLFVTYYGHNLLYRNMGGGRFEDHTDARGLGGKADRWGSGCTFIDYDADGRLDLFVANYLTFSLDTAPNPGEGPNCAWRGVSVNCGPKGLPAETNLLYRNTGSSFVDVSDGSGVSRVSGRYSMSAIAADLDGDDDVDIYVAADSTAAILYRNNGDRTFTDVALESGAAYNALGAPQAGMGLGVADVNADGRLDLVKTHFADDIPALYQALGRGLFEDVALPAGLAVENRFVQWGVGLPDLDNDGWPDLLYVTGNVYPEVEARLPQYPHRSPRVVFRNRGDGRFEHISALSGPGVAAAHSSRGAAFGDVDNDGDIDVLVMNMNEPPSLLINTARVKHAWIGVRLRGTAANRRGLGSTIRVTAGGRTQSRVVLSQSSYYSHDELAVHVGLGGVTQADRVEVRWPGGDVTVVEALPANRMHEIAQLPAGARSRR</sequence>
<dbReference type="InterPro" id="IPR028994">
    <property type="entry name" value="Integrin_alpha_N"/>
</dbReference>
<dbReference type="InterPro" id="IPR013517">
    <property type="entry name" value="FG-GAP"/>
</dbReference>
<dbReference type="PATRIC" id="fig|1813736.3.peg.2725"/>
<dbReference type="Pfam" id="PF07593">
    <property type="entry name" value="UnbV_ASPIC"/>
    <property type="match status" value="1"/>
</dbReference>
<dbReference type="PANTHER" id="PTHR16026">
    <property type="entry name" value="CARTILAGE ACIDIC PROTEIN 1"/>
    <property type="match status" value="1"/>
</dbReference>
<proteinExistence type="predicted"/>
<feature type="chain" id="PRO_5007511585" evidence="2">
    <location>
        <begin position="26"/>
        <end position="577"/>
    </location>
</feature>
<protein>
    <submittedName>
        <fullName evidence="4">ASPIC and UnbV</fullName>
    </submittedName>
</protein>
<dbReference type="RefSeq" id="WP_110171121.1">
    <property type="nucleotide sequence ID" value="NZ_CP015136.1"/>
</dbReference>
<dbReference type="SUPFAM" id="SSF69318">
    <property type="entry name" value="Integrin alpha N-terminal domain"/>
    <property type="match status" value="1"/>
</dbReference>
<dbReference type="AlphaFoldDB" id="A0A143PLA7"/>
<dbReference type="Proteomes" id="UP000076079">
    <property type="component" value="Chromosome"/>
</dbReference>
<dbReference type="PANTHER" id="PTHR16026:SF0">
    <property type="entry name" value="CARTILAGE ACIDIC PROTEIN 1"/>
    <property type="match status" value="1"/>
</dbReference>
<organism evidence="4 5">
    <name type="scientific">Luteitalea pratensis</name>
    <dbReference type="NCBI Taxonomy" id="1855912"/>
    <lineage>
        <taxon>Bacteria</taxon>
        <taxon>Pseudomonadati</taxon>
        <taxon>Acidobacteriota</taxon>
        <taxon>Vicinamibacteria</taxon>
        <taxon>Vicinamibacterales</taxon>
        <taxon>Vicinamibacteraceae</taxon>
        <taxon>Luteitalea</taxon>
    </lineage>
</organism>
<dbReference type="EMBL" id="CP015136">
    <property type="protein sequence ID" value="AMY09372.1"/>
    <property type="molecule type" value="Genomic_DNA"/>
</dbReference>
<feature type="signal peptide" evidence="2">
    <location>
        <begin position="1"/>
        <end position="25"/>
    </location>
</feature>
<dbReference type="Pfam" id="PF13517">
    <property type="entry name" value="FG-GAP_3"/>
    <property type="match status" value="3"/>
</dbReference>
<dbReference type="OrthoDB" id="102511at2"/>
<keyword evidence="5" id="KW-1185">Reference proteome</keyword>